<evidence type="ECO:0000313" key="2">
    <source>
        <dbReference type="Proteomes" id="UP000654075"/>
    </source>
</evidence>
<dbReference type="EMBL" id="CAJNNV010024565">
    <property type="protein sequence ID" value="CAE8610182.1"/>
    <property type="molecule type" value="Genomic_DNA"/>
</dbReference>
<gene>
    <name evidence="1" type="ORF">PGLA1383_LOCUS28009</name>
</gene>
<dbReference type="AlphaFoldDB" id="A0A813F7H9"/>
<comment type="caution">
    <text evidence="1">The sequence shown here is derived from an EMBL/GenBank/DDBJ whole genome shotgun (WGS) entry which is preliminary data.</text>
</comment>
<protein>
    <submittedName>
        <fullName evidence="1">Uncharacterized protein</fullName>
    </submittedName>
</protein>
<organism evidence="1 2">
    <name type="scientific">Polarella glacialis</name>
    <name type="common">Dinoflagellate</name>
    <dbReference type="NCBI Taxonomy" id="89957"/>
    <lineage>
        <taxon>Eukaryota</taxon>
        <taxon>Sar</taxon>
        <taxon>Alveolata</taxon>
        <taxon>Dinophyceae</taxon>
        <taxon>Suessiales</taxon>
        <taxon>Suessiaceae</taxon>
        <taxon>Polarella</taxon>
    </lineage>
</organism>
<dbReference type="Proteomes" id="UP000654075">
    <property type="component" value="Unassembled WGS sequence"/>
</dbReference>
<dbReference type="OrthoDB" id="2153793at2759"/>
<accession>A0A813F7H9</accession>
<reference evidence="1" key="1">
    <citation type="submission" date="2021-02" db="EMBL/GenBank/DDBJ databases">
        <authorList>
            <person name="Dougan E. K."/>
            <person name="Rhodes N."/>
            <person name="Thang M."/>
            <person name="Chan C."/>
        </authorList>
    </citation>
    <scope>NUCLEOTIDE SEQUENCE</scope>
</reference>
<sequence length="154" mass="17125">MLSCDVFPRVQKSSAGVLTMEWACPIYVKDIESKGPGVVVFVVSTALATFIKQVLPQIRQPFKLVTGDCDKSPIAAFDSKAEFDKLADHKRLLHWFSQDALDEEAKHPKVSQMPTGLDFHTMRTKPILGLKKQESDLFVSRSSAPSFANRTSRG</sequence>
<evidence type="ECO:0000313" key="1">
    <source>
        <dbReference type="EMBL" id="CAE8610182.1"/>
    </source>
</evidence>
<proteinExistence type="predicted"/>
<name>A0A813F7H9_POLGL</name>
<keyword evidence="2" id="KW-1185">Reference proteome</keyword>